<dbReference type="AlphaFoldDB" id="A0A1W1VIV4"/>
<evidence type="ECO:0000256" key="1">
    <source>
        <dbReference type="SAM" id="Phobius"/>
    </source>
</evidence>
<dbReference type="NCBIfam" id="TIGR02185">
    <property type="entry name" value="Trep_Strep"/>
    <property type="match status" value="1"/>
</dbReference>
<feature type="transmembrane region" description="Helical" evidence="1">
    <location>
        <begin position="40"/>
        <end position="56"/>
    </location>
</feature>
<dbReference type="EMBL" id="FWWR01000017">
    <property type="protein sequence ID" value="SMB93315.1"/>
    <property type="molecule type" value="Genomic_DNA"/>
</dbReference>
<gene>
    <name evidence="2" type="ORF">SAMN00017477_2056</name>
</gene>
<accession>A0A1W1VIV4</accession>
<proteinExistence type="predicted"/>
<organism evidence="2 3">
    <name type="scientific">Peptoniphilus asaccharolyticus DSM 20463</name>
    <dbReference type="NCBI Taxonomy" id="573058"/>
    <lineage>
        <taxon>Bacteria</taxon>
        <taxon>Bacillati</taxon>
        <taxon>Bacillota</taxon>
        <taxon>Tissierellia</taxon>
        <taxon>Tissierellales</taxon>
        <taxon>Peptoniphilaceae</taxon>
        <taxon>Peptoniphilus</taxon>
    </lineage>
</organism>
<dbReference type="InterPro" id="IPR011733">
    <property type="entry name" value="CHP02185_IM"/>
</dbReference>
<dbReference type="STRING" id="573058.SAMN00017477_2056"/>
<protein>
    <submittedName>
        <fullName evidence="2">Energy-coupling factor transport system substrate-specific component</fullName>
    </submittedName>
</protein>
<sequence length="195" mass="21507">MEKKGLEVKDLINAGLFSILLTALYWCGGMIGFIPVLMPIVPFVGALVSAPVFMLYSTKIKKFGMVLILGIVVGLVFMISGHGPYVLPGTVVTALVSEYIIKSGNYKSIKKARLAYTVFAVFAGFNLIPLFFAREAYIKQIIEMGYPQEFVNKMLSVMPTWSFLPIVLMGCLGGYIGATFGIKMLNKHFKRANMI</sequence>
<dbReference type="Proteomes" id="UP000192368">
    <property type="component" value="Unassembled WGS sequence"/>
</dbReference>
<name>A0A1W1VIV4_PEPAS</name>
<keyword evidence="3" id="KW-1185">Reference proteome</keyword>
<dbReference type="Pfam" id="PF09605">
    <property type="entry name" value="Trep_Strep"/>
    <property type="match status" value="1"/>
</dbReference>
<evidence type="ECO:0000313" key="2">
    <source>
        <dbReference type="EMBL" id="SMB93315.1"/>
    </source>
</evidence>
<reference evidence="3" key="1">
    <citation type="submission" date="2017-04" db="EMBL/GenBank/DDBJ databases">
        <authorList>
            <person name="Varghese N."/>
            <person name="Submissions S."/>
        </authorList>
    </citation>
    <scope>NUCLEOTIDE SEQUENCE [LARGE SCALE GENOMIC DNA]</scope>
    <source>
        <strain evidence="3">DSM 20463</strain>
    </source>
</reference>
<dbReference type="OrthoDB" id="9781459at2"/>
<dbReference type="RefSeq" id="WP_084231562.1">
    <property type="nucleotide sequence ID" value="NZ_FWWR01000017.1"/>
</dbReference>
<feature type="transmembrane region" description="Helical" evidence="1">
    <location>
        <begin position="85"/>
        <end position="101"/>
    </location>
</feature>
<keyword evidence="1" id="KW-0812">Transmembrane</keyword>
<evidence type="ECO:0000313" key="3">
    <source>
        <dbReference type="Proteomes" id="UP000192368"/>
    </source>
</evidence>
<feature type="transmembrane region" description="Helical" evidence="1">
    <location>
        <begin position="12"/>
        <end position="34"/>
    </location>
</feature>
<feature type="transmembrane region" description="Helical" evidence="1">
    <location>
        <begin position="113"/>
        <end position="132"/>
    </location>
</feature>
<feature type="transmembrane region" description="Helical" evidence="1">
    <location>
        <begin position="63"/>
        <end position="79"/>
    </location>
</feature>
<keyword evidence="1" id="KW-1133">Transmembrane helix</keyword>
<keyword evidence="1" id="KW-0472">Membrane</keyword>
<feature type="transmembrane region" description="Helical" evidence="1">
    <location>
        <begin position="163"/>
        <end position="185"/>
    </location>
</feature>